<dbReference type="CDD" id="cd05233">
    <property type="entry name" value="SDR_c"/>
    <property type="match status" value="1"/>
</dbReference>
<sequence length="313" mass="33343">MPRPSLNTDPYSVILPENLVGLNKGKTAVVTGAARGIGKVIAEALAKTGANVALLDLDAERQAGTKTECEKIGVKSFAYGCDVTNYSRCKEVFAQIEKDLGPVEILVNNAGRNNRKPMAMEGFEEFWAGVELNLKGASICSWLVLPGMRERRDGCIINIASRAGTVNTPFAGAYSTGKAGLIRLTACLQAELAVDGFGDSIHVYALHPGAVKTDMTLPVHADVAERYPAMAEKWRSFHKLFKVLPSVCGQTCAFLSTGKGKVLAGKYFDCEQDISTVVAAGKEGLQGLYDLKVEFLGGLPNDGGTALAIDVKK</sequence>
<evidence type="ECO:0000313" key="7">
    <source>
        <dbReference type="Proteomes" id="UP000019471"/>
    </source>
</evidence>
<gene>
    <name evidence="6" type="ORF">A1O5_10385</name>
</gene>
<dbReference type="PROSITE" id="PS00061">
    <property type="entry name" value="ADH_SHORT"/>
    <property type="match status" value="1"/>
</dbReference>
<keyword evidence="7" id="KW-1185">Reference proteome</keyword>
<dbReference type="InterPro" id="IPR002347">
    <property type="entry name" value="SDR_fam"/>
</dbReference>
<dbReference type="InterPro" id="IPR036291">
    <property type="entry name" value="NAD(P)-bd_dom_sf"/>
</dbReference>
<dbReference type="eggNOG" id="KOG1201">
    <property type="taxonomic scope" value="Eukaryota"/>
</dbReference>
<dbReference type="HOGENOM" id="CLU_010194_8_1_1"/>
<accession>W9X8E8</accession>
<dbReference type="PRINTS" id="PR00081">
    <property type="entry name" value="GDHRDH"/>
</dbReference>
<comment type="similarity">
    <text evidence="1 5">Belongs to the short-chain dehydrogenases/reductases (SDR) family.</text>
</comment>
<name>W9X8E8_9EURO</name>
<evidence type="ECO:0000256" key="4">
    <source>
        <dbReference type="ARBA" id="ARBA00037096"/>
    </source>
</evidence>
<comment type="caution">
    <text evidence="6">The sequence shown here is derived from an EMBL/GenBank/DDBJ whole genome shotgun (WGS) entry which is preliminary data.</text>
</comment>
<dbReference type="Proteomes" id="UP000019471">
    <property type="component" value="Unassembled WGS sequence"/>
</dbReference>
<dbReference type="Pfam" id="PF00106">
    <property type="entry name" value="adh_short"/>
    <property type="match status" value="1"/>
</dbReference>
<dbReference type="PANTHER" id="PTHR44196:SF1">
    <property type="entry name" value="DEHYDROGENASE_REDUCTASE SDR FAMILY MEMBER 7B"/>
    <property type="match status" value="1"/>
</dbReference>
<proteinExistence type="inferred from homology"/>
<dbReference type="SUPFAM" id="SSF51735">
    <property type="entry name" value="NAD(P)-binding Rossmann-fold domains"/>
    <property type="match status" value="1"/>
</dbReference>
<dbReference type="STRING" id="1182543.W9X8E8"/>
<keyword evidence="2" id="KW-0521">NADP</keyword>
<organism evidence="6 7">
    <name type="scientific">Cladophialophora psammophila CBS 110553</name>
    <dbReference type="NCBI Taxonomy" id="1182543"/>
    <lineage>
        <taxon>Eukaryota</taxon>
        <taxon>Fungi</taxon>
        <taxon>Dikarya</taxon>
        <taxon>Ascomycota</taxon>
        <taxon>Pezizomycotina</taxon>
        <taxon>Eurotiomycetes</taxon>
        <taxon>Chaetothyriomycetidae</taxon>
        <taxon>Chaetothyriales</taxon>
        <taxon>Herpotrichiellaceae</taxon>
        <taxon>Cladophialophora</taxon>
    </lineage>
</organism>
<dbReference type="Gene3D" id="3.40.50.720">
    <property type="entry name" value="NAD(P)-binding Rossmann-like Domain"/>
    <property type="match status" value="1"/>
</dbReference>
<dbReference type="GO" id="GO:0016020">
    <property type="term" value="C:membrane"/>
    <property type="evidence" value="ECO:0007669"/>
    <property type="project" value="TreeGrafter"/>
</dbReference>
<dbReference type="RefSeq" id="XP_007749151.1">
    <property type="nucleotide sequence ID" value="XM_007750961.1"/>
</dbReference>
<dbReference type="PRINTS" id="PR00080">
    <property type="entry name" value="SDRFAMILY"/>
</dbReference>
<dbReference type="AlphaFoldDB" id="W9X8E8"/>
<evidence type="ECO:0000313" key="6">
    <source>
        <dbReference type="EMBL" id="EXJ66714.1"/>
    </source>
</evidence>
<evidence type="ECO:0000256" key="3">
    <source>
        <dbReference type="ARBA" id="ARBA00023002"/>
    </source>
</evidence>
<evidence type="ECO:0000256" key="2">
    <source>
        <dbReference type="ARBA" id="ARBA00022857"/>
    </source>
</evidence>
<evidence type="ECO:0008006" key="8">
    <source>
        <dbReference type="Google" id="ProtNLM"/>
    </source>
</evidence>
<keyword evidence="3" id="KW-0560">Oxidoreductase</keyword>
<comment type="function">
    <text evidence="4">Putative oxidoreductase.</text>
</comment>
<evidence type="ECO:0000256" key="1">
    <source>
        <dbReference type="ARBA" id="ARBA00006484"/>
    </source>
</evidence>
<dbReference type="InterPro" id="IPR020904">
    <property type="entry name" value="Sc_DH/Rdtase_CS"/>
</dbReference>
<reference evidence="6 7" key="1">
    <citation type="submission" date="2013-03" db="EMBL/GenBank/DDBJ databases">
        <title>The Genome Sequence of Cladophialophora psammophila CBS 110553.</title>
        <authorList>
            <consortium name="The Broad Institute Genomics Platform"/>
            <person name="Cuomo C."/>
            <person name="de Hoog S."/>
            <person name="Gorbushina A."/>
            <person name="Walker B."/>
            <person name="Young S.K."/>
            <person name="Zeng Q."/>
            <person name="Gargeya S."/>
            <person name="Fitzgerald M."/>
            <person name="Haas B."/>
            <person name="Abouelleil A."/>
            <person name="Allen A.W."/>
            <person name="Alvarado L."/>
            <person name="Arachchi H.M."/>
            <person name="Berlin A.M."/>
            <person name="Chapman S.B."/>
            <person name="Gainer-Dewar J."/>
            <person name="Goldberg J."/>
            <person name="Griggs A."/>
            <person name="Gujja S."/>
            <person name="Hansen M."/>
            <person name="Howarth C."/>
            <person name="Imamovic A."/>
            <person name="Ireland A."/>
            <person name="Larimer J."/>
            <person name="McCowan C."/>
            <person name="Murphy C."/>
            <person name="Pearson M."/>
            <person name="Poon T.W."/>
            <person name="Priest M."/>
            <person name="Roberts A."/>
            <person name="Saif S."/>
            <person name="Shea T."/>
            <person name="Sisk P."/>
            <person name="Sykes S."/>
            <person name="Wortman J."/>
            <person name="Nusbaum C."/>
            <person name="Birren B."/>
        </authorList>
    </citation>
    <scope>NUCLEOTIDE SEQUENCE [LARGE SCALE GENOMIC DNA]</scope>
    <source>
        <strain evidence="6 7">CBS 110553</strain>
    </source>
</reference>
<dbReference type="OrthoDB" id="1933717at2759"/>
<dbReference type="GeneID" id="19195078"/>
<dbReference type="GO" id="GO:0016491">
    <property type="term" value="F:oxidoreductase activity"/>
    <property type="evidence" value="ECO:0007669"/>
    <property type="project" value="UniProtKB-KW"/>
</dbReference>
<dbReference type="PANTHER" id="PTHR44196">
    <property type="entry name" value="DEHYDROGENASE/REDUCTASE SDR FAMILY MEMBER 7B"/>
    <property type="match status" value="1"/>
</dbReference>
<dbReference type="EMBL" id="AMGX01000019">
    <property type="protein sequence ID" value="EXJ66714.1"/>
    <property type="molecule type" value="Genomic_DNA"/>
</dbReference>
<protein>
    <recommendedName>
        <fullName evidence="8">3-oxoacyl-[acyl-carrier protein] reductase</fullName>
    </recommendedName>
</protein>
<evidence type="ECO:0000256" key="5">
    <source>
        <dbReference type="RuleBase" id="RU000363"/>
    </source>
</evidence>